<dbReference type="GO" id="GO:0016740">
    <property type="term" value="F:transferase activity"/>
    <property type="evidence" value="ECO:0007669"/>
    <property type="project" value="UniProtKB-KW"/>
</dbReference>
<dbReference type="FunFam" id="2.30.30.40:FF:000044">
    <property type="entry name" value="E3 ubiquitin-protein ligase MIB2, putative"/>
    <property type="match status" value="1"/>
</dbReference>
<evidence type="ECO:0000256" key="5">
    <source>
        <dbReference type="ARBA" id="ARBA00022723"/>
    </source>
</evidence>
<dbReference type="EMBL" id="JBFDAA010000017">
    <property type="protein sequence ID" value="KAL1116546.1"/>
    <property type="molecule type" value="Genomic_DNA"/>
</dbReference>
<feature type="domain" description="MIB/HERC2" evidence="13">
    <location>
        <begin position="1"/>
        <end position="73"/>
    </location>
</feature>
<dbReference type="Gene3D" id="3.30.60.90">
    <property type="match status" value="1"/>
</dbReference>
<evidence type="ECO:0000256" key="9">
    <source>
        <dbReference type="ARBA" id="ARBA00022833"/>
    </source>
</evidence>
<dbReference type="FunFam" id="3.30.60.90:FF:000004">
    <property type="entry name" value="Putative E3 ubiquitin-protein ligase MIB2"/>
    <property type="match status" value="1"/>
</dbReference>
<accession>A0ABD0XZC0</accession>
<organism evidence="14 15">
    <name type="scientific">Ranatra chinensis</name>
    <dbReference type="NCBI Taxonomy" id="642074"/>
    <lineage>
        <taxon>Eukaryota</taxon>
        <taxon>Metazoa</taxon>
        <taxon>Ecdysozoa</taxon>
        <taxon>Arthropoda</taxon>
        <taxon>Hexapoda</taxon>
        <taxon>Insecta</taxon>
        <taxon>Pterygota</taxon>
        <taxon>Neoptera</taxon>
        <taxon>Paraneoptera</taxon>
        <taxon>Hemiptera</taxon>
        <taxon>Heteroptera</taxon>
        <taxon>Panheteroptera</taxon>
        <taxon>Nepomorpha</taxon>
        <taxon>Nepidae</taxon>
        <taxon>Ranatrinae</taxon>
        <taxon>Ranatra</taxon>
    </lineage>
</organism>
<feature type="compositionally biased region" description="Low complexity" evidence="11">
    <location>
        <begin position="408"/>
        <end position="420"/>
    </location>
</feature>
<feature type="region of interest" description="Disordered" evidence="11">
    <location>
        <begin position="405"/>
        <end position="427"/>
    </location>
</feature>
<evidence type="ECO:0000256" key="2">
    <source>
        <dbReference type="ARBA" id="ARBA00004906"/>
    </source>
</evidence>
<comment type="pathway">
    <text evidence="2">Protein modification; protein ubiquitination.</text>
</comment>
<comment type="caution">
    <text evidence="14">The sequence shown here is derived from an EMBL/GenBank/DDBJ whole genome shotgun (WGS) entry which is preliminary data.</text>
</comment>
<evidence type="ECO:0000256" key="11">
    <source>
        <dbReference type="SAM" id="MobiDB-lite"/>
    </source>
</evidence>
<evidence type="ECO:0000313" key="15">
    <source>
        <dbReference type="Proteomes" id="UP001558652"/>
    </source>
</evidence>
<dbReference type="Pfam" id="PF00569">
    <property type="entry name" value="ZZ"/>
    <property type="match status" value="1"/>
</dbReference>
<dbReference type="Pfam" id="PF06701">
    <property type="entry name" value="MIB_HERC2"/>
    <property type="match status" value="2"/>
</dbReference>
<keyword evidence="9" id="KW-0862">Zinc</keyword>
<evidence type="ECO:0000256" key="6">
    <source>
        <dbReference type="ARBA" id="ARBA00022737"/>
    </source>
</evidence>
<dbReference type="PANTHER" id="PTHR24202:SF4">
    <property type="entry name" value="E3 UBIQUITIN-PROTEIN LIGASE MIB2-RELATED"/>
    <property type="match status" value="1"/>
</dbReference>
<keyword evidence="15" id="KW-1185">Reference proteome</keyword>
<keyword evidence="4" id="KW-0808">Transferase</keyword>
<evidence type="ECO:0000256" key="1">
    <source>
        <dbReference type="ARBA" id="ARBA00004496"/>
    </source>
</evidence>
<dbReference type="Pfam" id="PF18346">
    <property type="entry name" value="SH3_15"/>
    <property type="match status" value="2"/>
</dbReference>
<reference evidence="14 15" key="1">
    <citation type="submission" date="2024-07" db="EMBL/GenBank/DDBJ databases">
        <title>Chromosome-level genome assembly of the water stick insect Ranatra chinensis (Heteroptera: Nepidae).</title>
        <authorList>
            <person name="Liu X."/>
        </authorList>
    </citation>
    <scope>NUCLEOTIDE SEQUENCE [LARGE SCALE GENOMIC DNA]</scope>
    <source>
        <strain evidence="14">Cailab_2021Rc</strain>
        <tissue evidence="14">Muscle</tissue>
    </source>
</reference>
<evidence type="ECO:0000256" key="10">
    <source>
        <dbReference type="PROSITE-ProRule" id="PRU00228"/>
    </source>
</evidence>
<dbReference type="InterPro" id="IPR043145">
    <property type="entry name" value="Znf_ZZ_sf"/>
</dbReference>
<dbReference type="SUPFAM" id="SSF159034">
    <property type="entry name" value="Mib/herc2 domain-like"/>
    <property type="match status" value="2"/>
</dbReference>
<evidence type="ECO:0000256" key="4">
    <source>
        <dbReference type="ARBA" id="ARBA00022679"/>
    </source>
</evidence>
<keyword evidence="7 10" id="KW-0863">Zinc-finger</keyword>
<keyword evidence="3" id="KW-0963">Cytoplasm</keyword>
<keyword evidence="5" id="KW-0479">Metal-binding</keyword>
<sequence>MLSVGCRVVRGPDWVWGEQDGGEGHCGTLFQVGRPGSKQSPDKTVVVIWDTGRETNYRVGYNNAYDLRLLDNAPAGVKHPNIICDSCKRSQGIVGMRFKCCSCFDFDLCFHCYMSDKHDLNHIFQRFDTPHSVGVELTARKGSTKLNYYGTFIGAKVVRGSHWEWNDQDGGEGKTGRVLDVRGWDNETGRSVVNVTWTSGFSNIYRMGHKGRVDLTCVEPALGGTYYCDHLPVLGRDMEVYENRGEGVSSHLTFSVGDKVKVVVDVDTLRRLQEGHGGWNPRMVECVGATGQVHRVTDRGDIRVCYDGNMRWTLNPAALAKLHSFSVNDVVMVDYDVIRVKHLQKGHGEWIDPMVSILGKLGKVTKIYSDGDLRVTVDGQTWTLNPLSVQLWAGSTAELENIMESHPSSTAQDADSTSTSRLAKLIT</sequence>
<comment type="subcellular location">
    <subcellularLocation>
        <location evidence="1">Cytoplasm</location>
    </subcellularLocation>
</comment>
<keyword evidence="8" id="KW-0833">Ubl conjugation pathway</keyword>
<evidence type="ECO:0000259" key="12">
    <source>
        <dbReference type="PROSITE" id="PS50135"/>
    </source>
</evidence>
<name>A0ABD0XZC0_9HEMI</name>
<dbReference type="InterPro" id="IPR010606">
    <property type="entry name" value="Mib_Herc2"/>
</dbReference>
<dbReference type="GO" id="GO:0008270">
    <property type="term" value="F:zinc ion binding"/>
    <property type="evidence" value="ECO:0007669"/>
    <property type="project" value="UniProtKB-KW"/>
</dbReference>
<dbReference type="Proteomes" id="UP001558652">
    <property type="component" value="Unassembled WGS sequence"/>
</dbReference>
<dbReference type="GO" id="GO:0005737">
    <property type="term" value="C:cytoplasm"/>
    <property type="evidence" value="ECO:0007669"/>
    <property type="project" value="UniProtKB-SubCell"/>
</dbReference>
<evidence type="ECO:0000313" key="14">
    <source>
        <dbReference type="EMBL" id="KAL1116546.1"/>
    </source>
</evidence>
<dbReference type="AlphaFoldDB" id="A0ABD0XZC0"/>
<protein>
    <recommendedName>
        <fullName evidence="16">E3 ubiquitin-protein ligase MIB2</fullName>
    </recommendedName>
</protein>
<dbReference type="PANTHER" id="PTHR24202">
    <property type="entry name" value="E3 UBIQUITIN-PROTEIN LIGASE MIB2"/>
    <property type="match status" value="1"/>
</dbReference>
<keyword evidence="6" id="KW-0677">Repeat</keyword>
<dbReference type="FunFam" id="2.30.30.40:FF:000078">
    <property type="entry name" value="Putative e3 ubiquitin-protein ligase mib2"/>
    <property type="match status" value="1"/>
</dbReference>
<dbReference type="SMART" id="SM00291">
    <property type="entry name" value="ZnF_ZZ"/>
    <property type="match status" value="1"/>
</dbReference>
<dbReference type="InterPro" id="IPR040847">
    <property type="entry name" value="SH3_15"/>
</dbReference>
<feature type="domain" description="ZZ-type" evidence="12">
    <location>
        <begin position="79"/>
        <end position="132"/>
    </location>
</feature>
<dbReference type="PROSITE" id="PS50135">
    <property type="entry name" value="ZF_ZZ_2"/>
    <property type="match status" value="1"/>
</dbReference>
<evidence type="ECO:0000256" key="7">
    <source>
        <dbReference type="ARBA" id="ARBA00022771"/>
    </source>
</evidence>
<gene>
    <name evidence="14" type="ORF">AAG570_005018</name>
</gene>
<proteinExistence type="predicted"/>
<dbReference type="SUPFAM" id="SSF57850">
    <property type="entry name" value="RING/U-box"/>
    <property type="match status" value="1"/>
</dbReference>
<evidence type="ECO:0000259" key="13">
    <source>
        <dbReference type="PROSITE" id="PS51416"/>
    </source>
</evidence>
<dbReference type="InterPro" id="IPR000433">
    <property type="entry name" value="Znf_ZZ"/>
</dbReference>
<dbReference type="Gene3D" id="2.30.30.40">
    <property type="entry name" value="SH3 Domains"/>
    <property type="match status" value="2"/>
</dbReference>
<evidence type="ECO:0000256" key="3">
    <source>
        <dbReference type="ARBA" id="ARBA00022490"/>
    </source>
</evidence>
<evidence type="ECO:0008006" key="16">
    <source>
        <dbReference type="Google" id="ProtNLM"/>
    </source>
</evidence>
<evidence type="ECO:0000256" key="8">
    <source>
        <dbReference type="ARBA" id="ARBA00022786"/>
    </source>
</evidence>
<feature type="domain" description="MIB/HERC2" evidence="13">
    <location>
        <begin position="143"/>
        <end position="221"/>
    </location>
</feature>
<dbReference type="PROSITE" id="PS51416">
    <property type="entry name" value="MIB_HERC2"/>
    <property type="match status" value="2"/>
</dbReference>
<dbReference type="InterPro" id="IPR037252">
    <property type="entry name" value="Mib_Herc2_sf"/>
</dbReference>